<gene>
    <name evidence="2" type="ORF">DILT_LOCUS1281</name>
</gene>
<accession>A0A3P6QMH9</accession>
<reference evidence="2 3" key="1">
    <citation type="submission" date="2018-11" db="EMBL/GenBank/DDBJ databases">
        <authorList>
            <consortium name="Pathogen Informatics"/>
        </authorList>
    </citation>
    <scope>NUCLEOTIDE SEQUENCE [LARGE SCALE GENOMIC DNA]</scope>
</reference>
<dbReference type="EMBL" id="UYRU01008101">
    <property type="protein sequence ID" value="VDK41715.1"/>
    <property type="molecule type" value="Genomic_DNA"/>
</dbReference>
<evidence type="ECO:0000313" key="2">
    <source>
        <dbReference type="EMBL" id="VDK41715.1"/>
    </source>
</evidence>
<protein>
    <submittedName>
        <fullName evidence="2">Uncharacterized protein</fullName>
    </submittedName>
</protein>
<evidence type="ECO:0000313" key="3">
    <source>
        <dbReference type="Proteomes" id="UP000281553"/>
    </source>
</evidence>
<keyword evidence="3" id="KW-1185">Reference proteome</keyword>
<keyword evidence="1" id="KW-0812">Transmembrane</keyword>
<feature type="transmembrane region" description="Helical" evidence="1">
    <location>
        <begin position="59"/>
        <end position="78"/>
    </location>
</feature>
<organism evidence="2 3">
    <name type="scientific">Dibothriocephalus latus</name>
    <name type="common">Fish tapeworm</name>
    <name type="synonym">Diphyllobothrium latum</name>
    <dbReference type="NCBI Taxonomy" id="60516"/>
    <lineage>
        <taxon>Eukaryota</taxon>
        <taxon>Metazoa</taxon>
        <taxon>Spiralia</taxon>
        <taxon>Lophotrochozoa</taxon>
        <taxon>Platyhelminthes</taxon>
        <taxon>Cestoda</taxon>
        <taxon>Eucestoda</taxon>
        <taxon>Diphyllobothriidea</taxon>
        <taxon>Diphyllobothriidae</taxon>
        <taxon>Dibothriocephalus</taxon>
    </lineage>
</organism>
<feature type="transmembrane region" description="Helical" evidence="1">
    <location>
        <begin position="90"/>
        <end position="112"/>
    </location>
</feature>
<dbReference type="OrthoDB" id="330047at2759"/>
<sequence length="165" mass="18060">MRAVVKPKISHLLKFERNEDIDKAILWLKLLPMSFSMLIMSTFAVLVSSLVFVANERVYYVNFFFLVITRGFLFSTFTSSMMAAFPVAQFGTLYGIGGAIAGAFSCLQYALLVPAPTIGNGIALGISILMFVPPITIIGKYLHIKKKAIQGASAAKEKDDISVLL</sequence>
<keyword evidence="1" id="KW-0472">Membrane</keyword>
<dbReference type="AlphaFoldDB" id="A0A3P6QMH9"/>
<dbReference type="Proteomes" id="UP000281553">
    <property type="component" value="Unassembled WGS sequence"/>
</dbReference>
<feature type="transmembrane region" description="Helical" evidence="1">
    <location>
        <begin position="30"/>
        <end position="53"/>
    </location>
</feature>
<dbReference type="InterPro" id="IPR027197">
    <property type="entry name" value="SLC43A3"/>
</dbReference>
<dbReference type="PANTHER" id="PTHR20765:SF1">
    <property type="entry name" value="EQUILIBRATIVE NUCLEOBASE TRANSPORTER 1"/>
    <property type="match status" value="1"/>
</dbReference>
<name>A0A3P6QMH9_DIBLA</name>
<keyword evidence="1" id="KW-1133">Transmembrane helix</keyword>
<dbReference type="PANTHER" id="PTHR20765">
    <property type="entry name" value="SOLUTE CARRIER FAMILY 43 MEMBER 3-RELATED"/>
    <property type="match status" value="1"/>
</dbReference>
<proteinExistence type="predicted"/>
<feature type="transmembrane region" description="Helical" evidence="1">
    <location>
        <begin position="118"/>
        <end position="138"/>
    </location>
</feature>
<evidence type="ECO:0000256" key="1">
    <source>
        <dbReference type="SAM" id="Phobius"/>
    </source>
</evidence>